<gene>
    <name evidence="2" type="ORF">OJ996_01620</name>
</gene>
<keyword evidence="3" id="KW-1185">Reference proteome</keyword>
<sequence length="130" mass="14341">MKYVPHVIGALLGLFFIFSASVVLFGNPEMPPIPEGTPPFHFMAAFGPTGYMSFVKVLELLRGILVAVPKTRNFGLLILGPILVNILAYHQFVEKDLFSKTPTLVTMLLMSAAALYLLFVARRNFAALKN</sequence>
<name>A0ABT3FXF5_9BACT</name>
<feature type="transmembrane region" description="Helical" evidence="1">
    <location>
        <begin position="42"/>
        <end position="61"/>
    </location>
</feature>
<feature type="transmembrane region" description="Helical" evidence="1">
    <location>
        <begin position="73"/>
        <end position="92"/>
    </location>
</feature>
<evidence type="ECO:0000256" key="1">
    <source>
        <dbReference type="SAM" id="Phobius"/>
    </source>
</evidence>
<evidence type="ECO:0000313" key="3">
    <source>
        <dbReference type="Proteomes" id="UP001165653"/>
    </source>
</evidence>
<accession>A0ABT3FXF5</accession>
<comment type="caution">
    <text evidence="2">The sequence shown here is derived from an EMBL/GenBank/DDBJ whole genome shotgun (WGS) entry which is preliminary data.</text>
</comment>
<feature type="transmembrane region" description="Helical" evidence="1">
    <location>
        <begin position="104"/>
        <end position="121"/>
    </location>
</feature>
<keyword evidence="1" id="KW-0472">Membrane</keyword>
<keyword evidence="1" id="KW-0812">Transmembrane</keyword>
<dbReference type="EMBL" id="JAPDDR010000001">
    <property type="protein sequence ID" value="MCW1912252.1"/>
    <property type="molecule type" value="Genomic_DNA"/>
</dbReference>
<evidence type="ECO:0008006" key="4">
    <source>
        <dbReference type="Google" id="ProtNLM"/>
    </source>
</evidence>
<protein>
    <recommendedName>
        <fullName evidence="4">DoxX family protein</fullName>
    </recommendedName>
</protein>
<dbReference type="RefSeq" id="WP_264510485.1">
    <property type="nucleotide sequence ID" value="NZ_JAPDDR010000001.1"/>
</dbReference>
<dbReference type="Proteomes" id="UP001165653">
    <property type="component" value="Unassembled WGS sequence"/>
</dbReference>
<reference evidence="2" key="1">
    <citation type="submission" date="2022-10" db="EMBL/GenBank/DDBJ databases">
        <title>Luteolibacter sp. GHJ8, whole genome shotgun sequencing project.</title>
        <authorList>
            <person name="Zhao G."/>
            <person name="Shen L."/>
        </authorList>
    </citation>
    <scope>NUCLEOTIDE SEQUENCE</scope>
    <source>
        <strain evidence="2">GHJ8</strain>
    </source>
</reference>
<proteinExistence type="predicted"/>
<organism evidence="2 3">
    <name type="scientific">Luteolibacter rhizosphaerae</name>
    <dbReference type="NCBI Taxonomy" id="2989719"/>
    <lineage>
        <taxon>Bacteria</taxon>
        <taxon>Pseudomonadati</taxon>
        <taxon>Verrucomicrobiota</taxon>
        <taxon>Verrucomicrobiia</taxon>
        <taxon>Verrucomicrobiales</taxon>
        <taxon>Verrucomicrobiaceae</taxon>
        <taxon>Luteolibacter</taxon>
    </lineage>
</organism>
<evidence type="ECO:0000313" key="2">
    <source>
        <dbReference type="EMBL" id="MCW1912252.1"/>
    </source>
</evidence>
<keyword evidence="1" id="KW-1133">Transmembrane helix</keyword>